<dbReference type="Gene3D" id="3.40.1800.20">
    <property type="match status" value="1"/>
</dbReference>
<organism>
    <name type="scientific">Culex quinquefasciatus</name>
    <name type="common">Southern house mosquito</name>
    <name type="synonym">Culex pungens</name>
    <dbReference type="NCBI Taxonomy" id="7176"/>
    <lineage>
        <taxon>Eukaryota</taxon>
        <taxon>Metazoa</taxon>
        <taxon>Ecdysozoa</taxon>
        <taxon>Arthropoda</taxon>
        <taxon>Hexapoda</taxon>
        <taxon>Insecta</taxon>
        <taxon>Pterygota</taxon>
        <taxon>Neoptera</taxon>
        <taxon>Endopterygota</taxon>
        <taxon>Diptera</taxon>
        <taxon>Nematocera</taxon>
        <taxon>Culicoidea</taxon>
        <taxon>Culicidae</taxon>
        <taxon>Culicinae</taxon>
        <taxon>Culicini</taxon>
        <taxon>Culex</taxon>
        <taxon>Culex</taxon>
    </lineage>
</organism>
<keyword evidence="1" id="KW-0862">Zinc</keyword>
<accession>B0X7K7</accession>
<dbReference type="eggNOG" id="ENOG502T9CI">
    <property type="taxonomic scope" value="Eukaryota"/>
</dbReference>
<gene>
    <name evidence="5" type="primary">6048756</name>
    <name evidence="4" type="ORF">CpipJ_CPIJ015453</name>
</gene>
<sequence length="284" mass="32353">MSKINTSERSVEDSAERISEIRQAIMCRLCFRNKYLVSIGSDERFIDQLANCLHQKPAKDCENLPEFVCGECYQLVAAMNQFKTRCNRASKIIKRFIRKGGEFPDHDMLEFKQRRTEKRAASSLTESSSKRRRTTKSIIEDEKCSEVGVDPIVTNLGKSIEATTEIDEQNNPQNLVEKFDELFGAGSDMDLPGLQQILANTPPISPAEKLEEKNSIESQHKENFSISTTLAPVEPINHIQNPWIDALEDEVLYSIMLNQLLENLASCESCRSYTSYVEKYVELQ</sequence>
<reference evidence="5" key="2">
    <citation type="submission" date="2021-02" db="UniProtKB">
        <authorList>
            <consortium name="EnsemblMetazoa"/>
        </authorList>
    </citation>
    <scope>IDENTIFICATION</scope>
    <source>
        <strain evidence="5">JHB</strain>
    </source>
</reference>
<evidence type="ECO:0000313" key="4">
    <source>
        <dbReference type="EMBL" id="EDS42019.1"/>
    </source>
</evidence>
<dbReference type="GO" id="GO:0008270">
    <property type="term" value="F:zinc ion binding"/>
    <property type="evidence" value="ECO:0007669"/>
    <property type="project" value="UniProtKB-UniRule"/>
</dbReference>
<feature type="binding site" evidence="1">
    <location>
        <position position="27"/>
    </location>
    <ligand>
        <name>Zn(2+)</name>
        <dbReference type="ChEBI" id="CHEBI:29105"/>
    </ligand>
</feature>
<dbReference type="Proteomes" id="UP000002320">
    <property type="component" value="Unassembled WGS sequence"/>
</dbReference>
<dbReference type="GO" id="GO:0005634">
    <property type="term" value="C:nucleus"/>
    <property type="evidence" value="ECO:0007669"/>
    <property type="project" value="InterPro"/>
</dbReference>
<protein>
    <recommendedName>
        <fullName evidence="3">ZAD domain-containing protein</fullName>
    </recommendedName>
</protein>
<name>B0X7K7_CULQU</name>
<evidence type="ECO:0000313" key="6">
    <source>
        <dbReference type="Proteomes" id="UP000002320"/>
    </source>
</evidence>
<feature type="domain" description="ZAD" evidence="3">
    <location>
        <begin position="25"/>
        <end position="96"/>
    </location>
</feature>
<feature type="region of interest" description="Disordered" evidence="2">
    <location>
        <begin position="114"/>
        <end position="137"/>
    </location>
</feature>
<evidence type="ECO:0000256" key="1">
    <source>
        <dbReference type="PROSITE-ProRule" id="PRU01263"/>
    </source>
</evidence>
<dbReference type="HOGENOM" id="CLU_980913_0_0_1"/>
<evidence type="ECO:0000313" key="5">
    <source>
        <dbReference type="EnsemblMetazoa" id="CPIJ015453-PA"/>
    </source>
</evidence>
<feature type="binding site" evidence="1">
    <location>
        <position position="30"/>
    </location>
    <ligand>
        <name>Zn(2+)</name>
        <dbReference type="ChEBI" id="CHEBI:29105"/>
    </ligand>
</feature>
<evidence type="ECO:0000259" key="3">
    <source>
        <dbReference type="PROSITE" id="PS51915"/>
    </source>
</evidence>
<dbReference type="InterPro" id="IPR012934">
    <property type="entry name" value="Znf_AD"/>
</dbReference>
<proteinExistence type="predicted"/>
<keyword evidence="1" id="KW-0863">Zinc-finger</keyword>
<keyword evidence="1" id="KW-0479">Metal-binding</keyword>
<dbReference type="SMART" id="SM00868">
    <property type="entry name" value="zf-AD"/>
    <property type="match status" value="1"/>
</dbReference>
<feature type="binding site" evidence="1">
    <location>
        <position position="72"/>
    </location>
    <ligand>
        <name>Zn(2+)</name>
        <dbReference type="ChEBI" id="CHEBI:29105"/>
    </ligand>
</feature>
<dbReference type="VEuPathDB" id="VectorBase:CPIJ015453"/>
<dbReference type="KEGG" id="cqu:CpipJ_CPIJ015453"/>
<keyword evidence="6" id="KW-1185">Reference proteome</keyword>
<dbReference type="AlphaFoldDB" id="B0X7K7"/>
<dbReference type="EnsemblMetazoa" id="CPIJ015453-RA">
    <property type="protein sequence ID" value="CPIJ015453-PA"/>
    <property type="gene ID" value="CPIJ015453"/>
</dbReference>
<dbReference type="EMBL" id="DS232453">
    <property type="protein sequence ID" value="EDS42019.1"/>
    <property type="molecule type" value="Genomic_DNA"/>
</dbReference>
<evidence type="ECO:0000256" key="2">
    <source>
        <dbReference type="SAM" id="MobiDB-lite"/>
    </source>
</evidence>
<dbReference type="SUPFAM" id="SSF57716">
    <property type="entry name" value="Glucocorticoid receptor-like (DNA-binding domain)"/>
    <property type="match status" value="1"/>
</dbReference>
<reference evidence="4" key="1">
    <citation type="submission" date="2007-03" db="EMBL/GenBank/DDBJ databases">
        <title>Annotation of Culex pipiens quinquefasciatus.</title>
        <authorList>
            <consortium name="The Broad Institute Genome Sequencing Platform"/>
            <person name="Atkinson P.W."/>
            <person name="Hemingway J."/>
            <person name="Christensen B.M."/>
            <person name="Higgs S."/>
            <person name="Kodira C."/>
            <person name="Hannick L."/>
            <person name="Megy K."/>
            <person name="O'Leary S."/>
            <person name="Pearson M."/>
            <person name="Haas B.J."/>
            <person name="Mauceli E."/>
            <person name="Wortman J.R."/>
            <person name="Lee N.H."/>
            <person name="Guigo R."/>
            <person name="Stanke M."/>
            <person name="Alvarado L."/>
            <person name="Amedeo P."/>
            <person name="Antoine C.H."/>
            <person name="Arensburger P."/>
            <person name="Bidwell S.L."/>
            <person name="Crawford M."/>
            <person name="Camaro F."/>
            <person name="Devon K."/>
            <person name="Engels R."/>
            <person name="Hammond M."/>
            <person name="Howarth C."/>
            <person name="Koehrsen M."/>
            <person name="Lawson D."/>
            <person name="Montgomery P."/>
            <person name="Nene V."/>
            <person name="Nusbaum C."/>
            <person name="Puiu D."/>
            <person name="Romero-Severson J."/>
            <person name="Severson D.W."/>
            <person name="Shumway M."/>
            <person name="Sisk P."/>
            <person name="Stolte C."/>
            <person name="Zeng Q."/>
            <person name="Eisenstadt E."/>
            <person name="Fraser-Liggett C."/>
            <person name="Strausberg R."/>
            <person name="Galagan J."/>
            <person name="Birren B."/>
            <person name="Collins F.H."/>
        </authorList>
    </citation>
    <scope>NUCLEOTIDE SEQUENCE [LARGE SCALE GENOMIC DNA]</scope>
    <source>
        <strain evidence="4">JHB</strain>
    </source>
</reference>
<dbReference type="PROSITE" id="PS51915">
    <property type="entry name" value="ZAD"/>
    <property type="match status" value="1"/>
</dbReference>
<feature type="binding site" evidence="1">
    <location>
        <position position="69"/>
    </location>
    <ligand>
        <name>Zn(2+)</name>
        <dbReference type="ChEBI" id="CHEBI:29105"/>
    </ligand>
</feature>
<dbReference type="InParanoid" id="B0X7K7"/>